<dbReference type="EMBL" id="JBEPLW010000007">
    <property type="protein sequence ID" value="MET3575421.1"/>
    <property type="molecule type" value="Genomic_DNA"/>
</dbReference>
<keyword evidence="9" id="KW-1185">Reference proteome</keyword>
<dbReference type="InterPro" id="IPR015421">
    <property type="entry name" value="PyrdxlP-dep_Trfase_major"/>
</dbReference>
<feature type="domain" description="Aminotransferase class I/classII large" evidence="7">
    <location>
        <begin position="33"/>
        <end position="378"/>
    </location>
</feature>
<proteinExistence type="inferred from homology"/>
<evidence type="ECO:0000256" key="3">
    <source>
        <dbReference type="ARBA" id="ARBA00022576"/>
    </source>
</evidence>
<dbReference type="RefSeq" id="WP_354196573.1">
    <property type="nucleotide sequence ID" value="NZ_JBEPLW010000007.1"/>
</dbReference>
<organism evidence="8 9">
    <name type="scientific">Bhargavaea ullalensis</name>
    <dbReference type="NCBI Taxonomy" id="1265685"/>
    <lineage>
        <taxon>Bacteria</taxon>
        <taxon>Bacillati</taxon>
        <taxon>Bacillota</taxon>
        <taxon>Bacilli</taxon>
        <taxon>Bacillales</taxon>
        <taxon>Caryophanaceae</taxon>
        <taxon>Bhargavaea</taxon>
    </lineage>
</organism>
<dbReference type="CDD" id="cd00609">
    <property type="entry name" value="AAT_like"/>
    <property type="match status" value="1"/>
</dbReference>
<dbReference type="InterPro" id="IPR050596">
    <property type="entry name" value="AspAT/PAT-like"/>
</dbReference>
<gene>
    <name evidence="8" type="ORF">ABID49_001326</name>
</gene>
<dbReference type="InterPro" id="IPR015424">
    <property type="entry name" value="PyrdxlP-dep_Trfase"/>
</dbReference>
<keyword evidence="4 6" id="KW-0808">Transferase</keyword>
<evidence type="ECO:0000256" key="2">
    <source>
        <dbReference type="ARBA" id="ARBA00007441"/>
    </source>
</evidence>
<evidence type="ECO:0000313" key="8">
    <source>
        <dbReference type="EMBL" id="MET3575421.1"/>
    </source>
</evidence>
<dbReference type="PANTHER" id="PTHR46383">
    <property type="entry name" value="ASPARTATE AMINOTRANSFERASE"/>
    <property type="match status" value="1"/>
</dbReference>
<dbReference type="PANTHER" id="PTHR46383:SF4">
    <property type="entry name" value="AMINOTRANSFERASE"/>
    <property type="match status" value="1"/>
</dbReference>
<evidence type="ECO:0000256" key="1">
    <source>
        <dbReference type="ARBA" id="ARBA00001933"/>
    </source>
</evidence>
<reference evidence="8 9" key="1">
    <citation type="submission" date="2024-06" db="EMBL/GenBank/DDBJ databases">
        <title>Genomic Encyclopedia of Type Strains, Phase IV (KMG-IV): sequencing the most valuable type-strain genomes for metagenomic binning, comparative biology and taxonomic classification.</title>
        <authorList>
            <person name="Goeker M."/>
        </authorList>
    </citation>
    <scope>NUCLEOTIDE SEQUENCE [LARGE SCALE GENOMIC DNA]</scope>
    <source>
        <strain evidence="8 9">DSM 26128</strain>
    </source>
</reference>
<accession>A0ABV2GAV7</accession>
<comment type="caution">
    <text evidence="8">The sequence shown here is derived from an EMBL/GenBank/DDBJ whole genome shotgun (WGS) entry which is preliminary data.</text>
</comment>
<dbReference type="PROSITE" id="PS00105">
    <property type="entry name" value="AA_TRANSFER_CLASS_1"/>
    <property type="match status" value="1"/>
</dbReference>
<evidence type="ECO:0000256" key="4">
    <source>
        <dbReference type="ARBA" id="ARBA00022679"/>
    </source>
</evidence>
<dbReference type="InterPro" id="IPR004838">
    <property type="entry name" value="NHTrfase_class1_PyrdxlP-BS"/>
</dbReference>
<dbReference type="Proteomes" id="UP001549099">
    <property type="component" value="Unassembled WGS sequence"/>
</dbReference>
<dbReference type="InterPro" id="IPR015422">
    <property type="entry name" value="PyrdxlP-dep_Trfase_small"/>
</dbReference>
<name>A0ABV2GAV7_9BACL</name>
<protein>
    <recommendedName>
        <fullName evidence="6">Aminotransferase</fullName>
        <ecNumber evidence="6">2.6.1.-</ecNumber>
    </recommendedName>
</protein>
<comment type="similarity">
    <text evidence="2 6">Belongs to the class-I pyridoxal-phosphate-dependent aminotransferase family.</text>
</comment>
<dbReference type="Pfam" id="PF00155">
    <property type="entry name" value="Aminotran_1_2"/>
    <property type="match status" value="1"/>
</dbReference>
<dbReference type="PRINTS" id="PR00753">
    <property type="entry name" value="ACCSYNTHASE"/>
</dbReference>
<dbReference type="InterPro" id="IPR004839">
    <property type="entry name" value="Aminotransferase_I/II_large"/>
</dbReference>
<keyword evidence="3 6" id="KW-0032">Aminotransferase</keyword>
<evidence type="ECO:0000313" key="9">
    <source>
        <dbReference type="Proteomes" id="UP001549099"/>
    </source>
</evidence>
<dbReference type="GO" id="GO:0008483">
    <property type="term" value="F:transaminase activity"/>
    <property type="evidence" value="ECO:0007669"/>
    <property type="project" value="UniProtKB-KW"/>
</dbReference>
<sequence length="400" mass="43509">MAPPLSINPLAEATELSGIRQIANRIPDHPGAVNLTVGQPDFPVPDAVKAAAERAIQNNLTGYSHNAGLPELRKAAADFYGNKYHFRYDPLTETVVTAGASGAMDAVLRTLLEPGDEVIVPVPIFAGYEPLIRLTGATPVYLDTRPTGFVPDARQLEALITPKTKVVIFNNPSNPTGVTIPPHEMDALAAVLARHDVFILSDDIYSENTFDAPHSSFGRYPALRDKLFLIHGLSKSHSMTGWRVGFLFGPAHIMQYIVRIHAYNTICAPTPSQHAAIEALTGSADAPAGMNRAYVGRRDFILDSLRRMNLPVVKPDGAFYAFPSVLEFPLDSKTFAVRMLEEAGVAAVHGSAFTRYGEGYIRISYAKSMADLATAMERMAGFVDRLRDETRHAGPDAKQI</sequence>
<dbReference type="SUPFAM" id="SSF53383">
    <property type="entry name" value="PLP-dependent transferases"/>
    <property type="match status" value="1"/>
</dbReference>
<dbReference type="Gene3D" id="3.90.1150.10">
    <property type="entry name" value="Aspartate Aminotransferase, domain 1"/>
    <property type="match status" value="1"/>
</dbReference>
<keyword evidence="5" id="KW-0663">Pyridoxal phosphate</keyword>
<evidence type="ECO:0000256" key="5">
    <source>
        <dbReference type="ARBA" id="ARBA00022898"/>
    </source>
</evidence>
<evidence type="ECO:0000256" key="6">
    <source>
        <dbReference type="RuleBase" id="RU000481"/>
    </source>
</evidence>
<evidence type="ECO:0000259" key="7">
    <source>
        <dbReference type="Pfam" id="PF00155"/>
    </source>
</evidence>
<comment type="cofactor">
    <cofactor evidence="1 6">
        <name>pyridoxal 5'-phosphate</name>
        <dbReference type="ChEBI" id="CHEBI:597326"/>
    </cofactor>
</comment>
<dbReference type="EC" id="2.6.1.-" evidence="6"/>
<dbReference type="Gene3D" id="3.40.640.10">
    <property type="entry name" value="Type I PLP-dependent aspartate aminotransferase-like (Major domain)"/>
    <property type="match status" value="1"/>
</dbReference>